<gene>
    <name evidence="2" type="ORF">NDU88_005106</name>
</gene>
<evidence type="ECO:0000313" key="3">
    <source>
        <dbReference type="Proteomes" id="UP001066276"/>
    </source>
</evidence>
<dbReference type="AlphaFoldDB" id="A0AAV7TW63"/>
<feature type="region of interest" description="Disordered" evidence="1">
    <location>
        <begin position="42"/>
        <end position="73"/>
    </location>
</feature>
<feature type="compositionally biased region" description="Pro residues" evidence="1">
    <location>
        <begin position="53"/>
        <end position="65"/>
    </location>
</feature>
<name>A0AAV7TW63_PLEWA</name>
<sequence length="311" mass="34438">MSVERRCHDYPVPQQKMPPVMTVTLDYWILMTYLASQGPLDRLLPKPTHRPPQSLPHPEPTPQHPPRVSTPLSLGDINQQCANLYRDPRPHLAPRQSRTWGQWQWAHRSGDTGTGQQEHWEDYCAPGVGQDQGLTLQEPLFEILGAYQHSQDTISQILDSVLENSQLQEGQYQWIRAELQAINTTLISIAGVLADMANIMKEATAQQRAPTTSQPIDQPSTSAAASGQEAPPQDSQATRIPPPAESEPPANIPCAPDRSQRHLPRPPSGNETLLIVPLVSHSVTLSTLNCCCSSSYCHCTCATNRLPYIMT</sequence>
<feature type="region of interest" description="Disordered" evidence="1">
    <location>
        <begin position="204"/>
        <end position="268"/>
    </location>
</feature>
<dbReference type="Proteomes" id="UP001066276">
    <property type="component" value="Chromosome 3_2"/>
</dbReference>
<evidence type="ECO:0000313" key="2">
    <source>
        <dbReference type="EMBL" id="KAJ1179873.1"/>
    </source>
</evidence>
<organism evidence="2 3">
    <name type="scientific">Pleurodeles waltl</name>
    <name type="common">Iberian ribbed newt</name>
    <dbReference type="NCBI Taxonomy" id="8319"/>
    <lineage>
        <taxon>Eukaryota</taxon>
        <taxon>Metazoa</taxon>
        <taxon>Chordata</taxon>
        <taxon>Craniata</taxon>
        <taxon>Vertebrata</taxon>
        <taxon>Euteleostomi</taxon>
        <taxon>Amphibia</taxon>
        <taxon>Batrachia</taxon>
        <taxon>Caudata</taxon>
        <taxon>Salamandroidea</taxon>
        <taxon>Salamandridae</taxon>
        <taxon>Pleurodelinae</taxon>
        <taxon>Pleurodeles</taxon>
    </lineage>
</organism>
<keyword evidence="3" id="KW-1185">Reference proteome</keyword>
<protein>
    <submittedName>
        <fullName evidence="2">Uncharacterized protein</fullName>
    </submittedName>
</protein>
<accession>A0AAV7TW63</accession>
<feature type="compositionally biased region" description="Polar residues" evidence="1">
    <location>
        <begin position="204"/>
        <end position="225"/>
    </location>
</feature>
<evidence type="ECO:0000256" key="1">
    <source>
        <dbReference type="SAM" id="MobiDB-lite"/>
    </source>
</evidence>
<comment type="caution">
    <text evidence="2">The sequence shown here is derived from an EMBL/GenBank/DDBJ whole genome shotgun (WGS) entry which is preliminary data.</text>
</comment>
<proteinExistence type="predicted"/>
<reference evidence="2" key="1">
    <citation type="journal article" date="2022" name="bioRxiv">
        <title>Sequencing and chromosome-scale assembly of the giantPleurodeles waltlgenome.</title>
        <authorList>
            <person name="Brown T."/>
            <person name="Elewa A."/>
            <person name="Iarovenko S."/>
            <person name="Subramanian E."/>
            <person name="Araus A.J."/>
            <person name="Petzold A."/>
            <person name="Susuki M."/>
            <person name="Suzuki K.-i.T."/>
            <person name="Hayashi T."/>
            <person name="Toyoda A."/>
            <person name="Oliveira C."/>
            <person name="Osipova E."/>
            <person name="Leigh N.D."/>
            <person name="Simon A."/>
            <person name="Yun M.H."/>
        </authorList>
    </citation>
    <scope>NUCLEOTIDE SEQUENCE</scope>
    <source>
        <strain evidence="2">20211129_DDA</strain>
        <tissue evidence="2">Liver</tissue>
    </source>
</reference>
<dbReference type="EMBL" id="JANPWB010000006">
    <property type="protein sequence ID" value="KAJ1179873.1"/>
    <property type="molecule type" value="Genomic_DNA"/>
</dbReference>